<comment type="caution">
    <text evidence="3">The sequence shown here is derived from an EMBL/GenBank/DDBJ whole genome shotgun (WGS) entry which is preliminary data.</text>
</comment>
<gene>
    <name evidence="3" type="ORF">UUR8_0402</name>
</gene>
<keyword evidence="4" id="KW-1185">Reference proteome</keyword>
<dbReference type="RefSeq" id="WP_004026043.1">
    <property type="nucleotide sequence ID" value="NZ_AAYN02000002.1"/>
</dbReference>
<organism evidence="3 4">
    <name type="scientific">Ureaplasma urealyticum serovar 8 str. ATCC 27618</name>
    <dbReference type="NCBI Taxonomy" id="626095"/>
    <lineage>
        <taxon>Bacteria</taxon>
        <taxon>Bacillati</taxon>
        <taxon>Mycoplasmatota</taxon>
        <taxon>Mycoplasmoidales</taxon>
        <taxon>Mycoplasmoidaceae</taxon>
        <taxon>Ureaplasma</taxon>
    </lineage>
</organism>
<feature type="coiled-coil region" evidence="1">
    <location>
        <begin position="130"/>
        <end position="176"/>
    </location>
</feature>
<keyword evidence="2" id="KW-0472">Membrane</keyword>
<keyword evidence="2" id="KW-1133">Transmembrane helix</keyword>
<keyword evidence="1" id="KW-0175">Coiled coil</keyword>
<feature type="transmembrane region" description="Helical" evidence="2">
    <location>
        <begin position="21"/>
        <end position="45"/>
    </location>
</feature>
<evidence type="ECO:0000256" key="1">
    <source>
        <dbReference type="SAM" id="Coils"/>
    </source>
</evidence>
<proteinExistence type="predicted"/>
<name>A0ABM9XKH7_UREUR</name>
<reference evidence="3" key="1">
    <citation type="submission" date="2007-03" db="EMBL/GenBank/DDBJ databases">
        <authorList>
            <person name="Methe B."/>
        </authorList>
    </citation>
    <scope>NUCLEOTIDE SEQUENCE [LARGE SCALE GENOMIC DNA]</scope>
    <source>
        <strain evidence="3">ATCC 27618</strain>
    </source>
</reference>
<reference evidence="3" key="2">
    <citation type="submission" date="2009-03" db="EMBL/GenBank/DDBJ databases">
        <title>Genome sequence of Ureaplasma urealyticum serovar 8 str. ATCC 27618.</title>
        <authorList>
            <person name="Methe B.A."/>
            <person name="Glass J."/>
            <person name="White K."/>
            <person name="Shrivastava S."/>
        </authorList>
    </citation>
    <scope>NUCLEOTIDE SEQUENCE [LARGE SCALE GENOMIC DNA]</scope>
    <source>
        <strain evidence="3">ATCC 27618</strain>
    </source>
</reference>
<evidence type="ECO:0000256" key="2">
    <source>
        <dbReference type="SAM" id="Phobius"/>
    </source>
</evidence>
<dbReference type="GeneID" id="93848870"/>
<accession>A0ABM9XKH7</accession>
<sequence length="182" mass="21565">MMNNKNKFKNKEWKFSKKQVQLIYLISSIISGLFLGLALLSTYLIAGLPNDNVFVLFVKEQKFYFPFFMTIGFINLIISMLTLLPTLKTLWRTVAKMHQYGDLNKEEFEALDILVEQIRNRYISVENIKAVISSNNYKTLDEELKKLEQQEKQLKIQEQEQKVKRLEQEIIKDDKTRVQSDY</sequence>
<evidence type="ECO:0000313" key="3">
    <source>
        <dbReference type="EMBL" id="EEH01659.1"/>
    </source>
</evidence>
<evidence type="ECO:0000313" key="4">
    <source>
        <dbReference type="Proteomes" id="UP000003139"/>
    </source>
</evidence>
<protein>
    <submittedName>
        <fullName evidence="3">Uncharacterized protein</fullName>
    </submittedName>
</protein>
<dbReference type="Proteomes" id="UP000003139">
    <property type="component" value="Unassembled WGS sequence"/>
</dbReference>
<keyword evidence="2" id="KW-0812">Transmembrane</keyword>
<dbReference type="EMBL" id="AAYN02000002">
    <property type="protein sequence ID" value="EEH01659.1"/>
    <property type="molecule type" value="Genomic_DNA"/>
</dbReference>
<feature type="transmembrane region" description="Helical" evidence="2">
    <location>
        <begin position="65"/>
        <end position="87"/>
    </location>
</feature>